<protein>
    <submittedName>
        <fullName evidence="2">BQ5605_C005g03666 protein</fullName>
    </submittedName>
</protein>
<evidence type="ECO:0000313" key="2">
    <source>
        <dbReference type="EMBL" id="SGY77552.1"/>
    </source>
</evidence>
<name>A0A2X0N5B5_9BASI</name>
<feature type="region of interest" description="Disordered" evidence="1">
    <location>
        <begin position="42"/>
        <end position="165"/>
    </location>
</feature>
<dbReference type="EMBL" id="FQNC01000047">
    <property type="protein sequence ID" value="SGY77552.1"/>
    <property type="molecule type" value="Genomic_DNA"/>
</dbReference>
<feature type="compositionally biased region" description="Basic and acidic residues" evidence="1">
    <location>
        <begin position="117"/>
        <end position="130"/>
    </location>
</feature>
<accession>A0A2X0N5B5</accession>
<feature type="compositionally biased region" description="Basic residues" evidence="1">
    <location>
        <begin position="59"/>
        <end position="68"/>
    </location>
</feature>
<evidence type="ECO:0000256" key="1">
    <source>
        <dbReference type="SAM" id="MobiDB-lite"/>
    </source>
</evidence>
<reference evidence="2 3" key="1">
    <citation type="submission" date="2016-11" db="EMBL/GenBank/DDBJ databases">
        <authorList>
            <person name="Jaros S."/>
            <person name="Januszkiewicz K."/>
            <person name="Wedrychowicz H."/>
        </authorList>
    </citation>
    <scope>NUCLEOTIDE SEQUENCE [LARGE SCALE GENOMIC DNA]</scope>
</reference>
<evidence type="ECO:0000313" key="3">
    <source>
        <dbReference type="Proteomes" id="UP000249464"/>
    </source>
</evidence>
<gene>
    <name evidence="2" type="primary">BQ5605_C005g03666</name>
    <name evidence="2" type="ORF">BQ5605_C005G03666</name>
</gene>
<dbReference type="Proteomes" id="UP000249464">
    <property type="component" value="Unassembled WGS sequence"/>
</dbReference>
<feature type="compositionally biased region" description="Polar residues" evidence="1">
    <location>
        <begin position="131"/>
        <end position="148"/>
    </location>
</feature>
<sequence length="361" mass="40196">MARGRRKKWTPKAHAPPPISECEARLQSRRTRLQVLDLPGAVASPPAFSAPFPSEPTHIHKSSSKPHWKSSLEDVFEDVEPAGSSQRGFPDDVDATHSHSPVRLRRSINEVDLSPGSEKKLYEPQIRQRVDYSSLQSRRSMTSLQGDNPRSLDPPVPESRPHDETSDYCTVAAKVFCADLVQTAPVRDSPSSHQFSVATSICSSEESNTHESDDLLGHDDSALNMEGERVFNAQLRYRLTQLLNLSSEIPLGKIDLDFNDVTSSVTERLSPRPFKSILLVHRCEVPTIWPSPSKFRSATCGVTAYEYNGDLFLSLRDVFNGARNIFLWRGPHPRASPSSPTEAKHRTLDAGRSKLKPGLSR</sequence>
<feature type="compositionally biased region" description="Basic residues" evidence="1">
    <location>
        <begin position="1"/>
        <end position="11"/>
    </location>
</feature>
<organism evidence="2 3">
    <name type="scientific">Microbotryum silenes-dioicae</name>
    <dbReference type="NCBI Taxonomy" id="796604"/>
    <lineage>
        <taxon>Eukaryota</taxon>
        <taxon>Fungi</taxon>
        <taxon>Dikarya</taxon>
        <taxon>Basidiomycota</taxon>
        <taxon>Pucciniomycotina</taxon>
        <taxon>Microbotryomycetes</taxon>
        <taxon>Microbotryales</taxon>
        <taxon>Microbotryaceae</taxon>
        <taxon>Microbotryum</taxon>
    </lineage>
</organism>
<proteinExistence type="predicted"/>
<feature type="compositionally biased region" description="Low complexity" evidence="1">
    <location>
        <begin position="43"/>
        <end position="52"/>
    </location>
</feature>
<keyword evidence="3" id="KW-1185">Reference proteome</keyword>
<feature type="region of interest" description="Disordered" evidence="1">
    <location>
        <begin position="1"/>
        <end position="21"/>
    </location>
</feature>
<feature type="compositionally biased region" description="Basic and acidic residues" evidence="1">
    <location>
        <begin position="342"/>
        <end position="352"/>
    </location>
</feature>
<feature type="region of interest" description="Disordered" evidence="1">
    <location>
        <begin position="333"/>
        <end position="361"/>
    </location>
</feature>
<dbReference type="AlphaFoldDB" id="A0A2X0N5B5"/>